<accession>A0A392R2X8</accession>
<feature type="non-terminal residue" evidence="1">
    <location>
        <position position="130"/>
    </location>
</feature>
<feature type="non-terminal residue" evidence="1">
    <location>
        <position position="1"/>
    </location>
</feature>
<sequence length="130" mass="14535">RTGAPQVVAPRHKSNDFRFEHVCRRKCSSLHFARRDYSFARNIATRKCLFARLRSRNPLVAKTLSYEDMLVTSFSCGSFGFAEKATFSPQSSVTHPRGGNHVIDNDETLDRRLFSSMGFEGTDASSGPAT</sequence>
<reference evidence="1 2" key="1">
    <citation type="journal article" date="2018" name="Front. Plant Sci.">
        <title>Red Clover (Trifolium pratense) and Zigzag Clover (T. medium) - A Picture of Genomic Similarities and Differences.</title>
        <authorList>
            <person name="Dluhosova J."/>
            <person name="Istvanek J."/>
            <person name="Nedelnik J."/>
            <person name="Repkova J."/>
        </authorList>
    </citation>
    <scope>NUCLEOTIDE SEQUENCE [LARGE SCALE GENOMIC DNA]</scope>
    <source>
        <strain evidence="2">cv. 10/8</strain>
        <tissue evidence="1">Leaf</tissue>
    </source>
</reference>
<comment type="caution">
    <text evidence="1">The sequence shown here is derived from an EMBL/GenBank/DDBJ whole genome shotgun (WGS) entry which is preliminary data.</text>
</comment>
<dbReference type="Proteomes" id="UP000265520">
    <property type="component" value="Unassembled WGS sequence"/>
</dbReference>
<name>A0A392R2X8_9FABA</name>
<evidence type="ECO:0000313" key="1">
    <source>
        <dbReference type="EMBL" id="MCI30913.1"/>
    </source>
</evidence>
<dbReference type="AlphaFoldDB" id="A0A392R2X8"/>
<evidence type="ECO:0000313" key="2">
    <source>
        <dbReference type="Proteomes" id="UP000265520"/>
    </source>
</evidence>
<protein>
    <submittedName>
        <fullName evidence="1">Uncharacterized protein</fullName>
    </submittedName>
</protein>
<organism evidence="1 2">
    <name type="scientific">Trifolium medium</name>
    <dbReference type="NCBI Taxonomy" id="97028"/>
    <lineage>
        <taxon>Eukaryota</taxon>
        <taxon>Viridiplantae</taxon>
        <taxon>Streptophyta</taxon>
        <taxon>Embryophyta</taxon>
        <taxon>Tracheophyta</taxon>
        <taxon>Spermatophyta</taxon>
        <taxon>Magnoliopsida</taxon>
        <taxon>eudicotyledons</taxon>
        <taxon>Gunneridae</taxon>
        <taxon>Pentapetalae</taxon>
        <taxon>rosids</taxon>
        <taxon>fabids</taxon>
        <taxon>Fabales</taxon>
        <taxon>Fabaceae</taxon>
        <taxon>Papilionoideae</taxon>
        <taxon>50 kb inversion clade</taxon>
        <taxon>NPAAA clade</taxon>
        <taxon>Hologalegina</taxon>
        <taxon>IRL clade</taxon>
        <taxon>Trifolieae</taxon>
        <taxon>Trifolium</taxon>
    </lineage>
</organism>
<dbReference type="EMBL" id="LXQA010183118">
    <property type="protein sequence ID" value="MCI30913.1"/>
    <property type="molecule type" value="Genomic_DNA"/>
</dbReference>
<proteinExistence type="predicted"/>
<keyword evidence="2" id="KW-1185">Reference proteome</keyword>